<evidence type="ECO:0000313" key="1">
    <source>
        <dbReference type="EMBL" id="KGA34233.1"/>
    </source>
</evidence>
<dbReference type="Proteomes" id="UP000029435">
    <property type="component" value="Unassembled WGS sequence"/>
</dbReference>
<organism evidence="1 2">
    <name type="scientific">Pectobacterium brasiliense</name>
    <dbReference type="NCBI Taxonomy" id="180957"/>
    <lineage>
        <taxon>Bacteria</taxon>
        <taxon>Pseudomonadati</taxon>
        <taxon>Pseudomonadota</taxon>
        <taxon>Gammaproteobacteria</taxon>
        <taxon>Enterobacterales</taxon>
        <taxon>Pectobacteriaceae</taxon>
        <taxon>Pectobacterium</taxon>
    </lineage>
</organism>
<proteinExistence type="predicted"/>
<sequence>MTFKERKEPLLIVFLRKAESSGYQSSVGNTLTLYAKQKGILLIQVEFGLTGQFKNPNYQAHFSDGSVVTFLGRSHRKDSVNARYKDKNLSSGFLCDRQAFMKIANDGSDFH</sequence>
<comment type="caution">
    <text evidence="1">The sequence shown here is derived from an EMBL/GenBank/DDBJ whole genome shotgun (WGS) entry which is preliminary data.</text>
</comment>
<protein>
    <submittedName>
        <fullName evidence="1">Uncharacterized protein</fullName>
    </submittedName>
</protein>
<name>A0A0M2F0M1_9GAMM</name>
<accession>A0A0M2F0M1</accession>
<dbReference type="RefSeq" id="WP_039315307.1">
    <property type="nucleotide sequence ID" value="NZ_JQOD01000002.1"/>
</dbReference>
<evidence type="ECO:0000313" key="2">
    <source>
        <dbReference type="Proteomes" id="UP000029435"/>
    </source>
</evidence>
<gene>
    <name evidence="1" type="ORF">KU74_12210</name>
</gene>
<dbReference type="AlphaFoldDB" id="A0A0M2F0M1"/>
<reference evidence="1 2" key="1">
    <citation type="submission" date="2014-08" db="EMBL/GenBank/DDBJ databases">
        <title>Genome sequences of NCPPB Pectobacterium isolates.</title>
        <authorList>
            <person name="Glover R.H."/>
            <person name="Sapp M."/>
            <person name="Elphinstone J."/>
        </authorList>
    </citation>
    <scope>NUCLEOTIDE SEQUENCE [LARGE SCALE GENOMIC DNA]</scope>
    <source>
        <strain evidence="1 2">LMG 21372</strain>
    </source>
</reference>
<dbReference type="EMBL" id="JQOD01000002">
    <property type="protein sequence ID" value="KGA34233.1"/>
    <property type="molecule type" value="Genomic_DNA"/>
</dbReference>